<organism evidence="1 2">
    <name type="scientific">Flavobacterium bomense</name>
    <dbReference type="NCBI Taxonomy" id="2497483"/>
    <lineage>
        <taxon>Bacteria</taxon>
        <taxon>Pseudomonadati</taxon>
        <taxon>Bacteroidota</taxon>
        <taxon>Flavobacteriia</taxon>
        <taxon>Flavobacteriales</taxon>
        <taxon>Flavobacteriaceae</taxon>
        <taxon>Flavobacterium</taxon>
    </lineage>
</organism>
<proteinExistence type="predicted"/>
<keyword evidence="2" id="KW-1185">Reference proteome</keyword>
<comment type="caution">
    <text evidence="1">The sequence shown here is derived from an EMBL/GenBank/DDBJ whole genome shotgun (WGS) entry which is preliminary data.</text>
</comment>
<reference evidence="1 2" key="1">
    <citation type="submission" date="2018-12" db="EMBL/GenBank/DDBJ databases">
        <title>Flavobacterium sp. nov., isolated from glacier ice.</title>
        <authorList>
            <person name="Liu Q."/>
            <person name="Xin Y.-H."/>
        </authorList>
    </citation>
    <scope>NUCLEOTIDE SEQUENCE [LARGE SCALE GENOMIC DNA]</scope>
    <source>
        <strain evidence="1 2">RB1N8</strain>
    </source>
</reference>
<dbReference type="AlphaFoldDB" id="A0A3S0NWZ6"/>
<gene>
    <name evidence="1" type="ORF">EKL98_15075</name>
</gene>
<dbReference type="RefSeq" id="WP_126563045.1">
    <property type="nucleotide sequence ID" value="NZ_RYDJ01000028.1"/>
</dbReference>
<accession>A0A3S0NWZ6</accession>
<evidence type="ECO:0000313" key="2">
    <source>
        <dbReference type="Proteomes" id="UP000280825"/>
    </source>
</evidence>
<protein>
    <submittedName>
        <fullName evidence="1">Uncharacterized protein</fullName>
    </submittedName>
</protein>
<name>A0A3S0NWZ6_9FLAO</name>
<dbReference type="EMBL" id="RYDJ01000028">
    <property type="protein sequence ID" value="RTZ01419.1"/>
    <property type="molecule type" value="Genomic_DNA"/>
</dbReference>
<evidence type="ECO:0000313" key="1">
    <source>
        <dbReference type="EMBL" id="RTZ01419.1"/>
    </source>
</evidence>
<sequence>MISKEAKNIHGAITDFCFEGGSFSFALMQKKQKIKPENQKLENYLEVPFRSPSRSSFVLNSRTAAISLFRCFLCFVFKGEEKWKFIWILLYNSTLGSLPSANA</sequence>
<dbReference type="Proteomes" id="UP000280825">
    <property type="component" value="Unassembled WGS sequence"/>
</dbReference>